<feature type="compositionally biased region" description="Basic residues" evidence="1">
    <location>
        <begin position="210"/>
        <end position="220"/>
    </location>
</feature>
<feature type="region of interest" description="Disordered" evidence="1">
    <location>
        <begin position="76"/>
        <end position="125"/>
    </location>
</feature>
<feature type="region of interest" description="Disordered" evidence="1">
    <location>
        <begin position="137"/>
        <end position="246"/>
    </location>
</feature>
<feature type="compositionally biased region" description="Basic and acidic residues" evidence="1">
    <location>
        <begin position="309"/>
        <end position="320"/>
    </location>
</feature>
<feature type="compositionally biased region" description="Polar residues" evidence="1">
    <location>
        <begin position="44"/>
        <end position="55"/>
    </location>
</feature>
<feature type="compositionally biased region" description="Basic residues" evidence="1">
    <location>
        <begin position="149"/>
        <end position="159"/>
    </location>
</feature>
<feature type="compositionally biased region" description="Basic and acidic residues" evidence="1">
    <location>
        <begin position="1"/>
        <end position="10"/>
    </location>
</feature>
<protein>
    <submittedName>
        <fullName evidence="3">Uncharacterized protein LOC116219977 isoform X1</fullName>
    </submittedName>
</protein>
<accession>A0A8M1KHL3</accession>
<feature type="compositionally biased region" description="Low complexity" evidence="1">
    <location>
        <begin position="13"/>
        <end position="22"/>
    </location>
</feature>
<organism evidence="2 3">
    <name type="scientific">Clupea harengus</name>
    <name type="common">Atlantic herring</name>
    <dbReference type="NCBI Taxonomy" id="7950"/>
    <lineage>
        <taxon>Eukaryota</taxon>
        <taxon>Metazoa</taxon>
        <taxon>Chordata</taxon>
        <taxon>Craniata</taxon>
        <taxon>Vertebrata</taxon>
        <taxon>Euteleostomi</taxon>
        <taxon>Actinopterygii</taxon>
        <taxon>Neopterygii</taxon>
        <taxon>Teleostei</taxon>
        <taxon>Clupei</taxon>
        <taxon>Clupeiformes</taxon>
        <taxon>Clupeoidei</taxon>
        <taxon>Clupeidae</taxon>
        <taxon>Clupea</taxon>
    </lineage>
</organism>
<feature type="compositionally biased region" description="Basic residues" evidence="1">
    <location>
        <begin position="88"/>
        <end position="98"/>
    </location>
</feature>
<name>A0A8M1KHL3_CLUHA</name>
<evidence type="ECO:0000313" key="2">
    <source>
        <dbReference type="Proteomes" id="UP000515152"/>
    </source>
</evidence>
<gene>
    <name evidence="3" type="primary">LOC116219977</name>
</gene>
<feature type="region of interest" description="Disordered" evidence="1">
    <location>
        <begin position="1"/>
        <end position="58"/>
    </location>
</feature>
<dbReference type="Proteomes" id="UP000515152">
    <property type="component" value="Chromosome 3"/>
</dbReference>
<feature type="compositionally biased region" description="Polar residues" evidence="1">
    <location>
        <begin position="166"/>
        <end position="185"/>
    </location>
</feature>
<evidence type="ECO:0000256" key="1">
    <source>
        <dbReference type="SAM" id="MobiDB-lite"/>
    </source>
</evidence>
<reference evidence="3" key="1">
    <citation type="submission" date="2025-08" db="UniProtKB">
        <authorList>
            <consortium name="RefSeq"/>
        </authorList>
    </citation>
    <scope>IDENTIFICATION</scope>
</reference>
<feature type="compositionally biased region" description="Polar residues" evidence="1">
    <location>
        <begin position="227"/>
        <end position="246"/>
    </location>
</feature>
<sequence>MSSEKDRLDALLEESTSFLEEFNPPQPKKKREKKHHQEPKVSWSRESANLQTGTLRGSIRVVSSEKDRLDALLEESTSFLEEFNPPQPKKKRGKKHHQEPKVSWSRESANLQTGTLRGSIRVVSSEKDRLDALLEESTYFLEEFNPPQPKKKREKKHHQEPKVSWSRESANSQTGTLRGSTSAMSSEKGYLHDVLEESTAFLEEFNPPQPKKKREKKHHQEPKVSWSRESANLQTGTLRGSTSAMSSEKGYLHDVLEESTAFLEEFNPPQPKKKREKKHHQELKFTWRQRDIRGRIIPQTTRPSTSKDSGIKETREREAVDPSCMPEIDLALRGALVEAGGGQTAARDRQREGGEGKIVMSLWGALGDVVSSVTEGVTDIVNAAIGAEESAEEGEKNTFAAIATVMAGTTEVGKAMVNVSVGLTKGLVNSVPRAISEATSAANTGDAVGAVANILTRSMADELVSGVNEVSKSSQMVVKGVRHGIGSITQK</sequence>
<dbReference type="AlphaFoldDB" id="A0A8M1KHL3"/>
<dbReference type="RefSeq" id="XP_042563377.1">
    <property type="nucleotide sequence ID" value="XM_042707443.1"/>
</dbReference>
<feature type="region of interest" description="Disordered" evidence="1">
    <location>
        <begin position="298"/>
        <end position="321"/>
    </location>
</feature>
<keyword evidence="2" id="KW-1185">Reference proteome</keyword>
<evidence type="ECO:0000313" key="3">
    <source>
        <dbReference type="RefSeq" id="XP_042563377.1"/>
    </source>
</evidence>
<feature type="compositionally biased region" description="Polar residues" evidence="1">
    <location>
        <begin position="105"/>
        <end position="116"/>
    </location>
</feature>
<feature type="compositionally biased region" description="Basic residues" evidence="1">
    <location>
        <begin position="27"/>
        <end position="37"/>
    </location>
</feature>
<dbReference type="GeneID" id="116219977"/>
<proteinExistence type="predicted"/>
<feature type="compositionally biased region" description="Polar residues" evidence="1">
    <location>
        <begin position="298"/>
        <end position="308"/>
    </location>
</feature>